<keyword evidence="13 17" id="KW-0238">DNA-binding</keyword>
<feature type="domain" description="Exonuclease" evidence="20">
    <location>
        <begin position="396"/>
        <end position="571"/>
    </location>
</feature>
<keyword evidence="23" id="KW-1185">Reference proteome</keyword>
<evidence type="ECO:0000259" key="19">
    <source>
        <dbReference type="SMART" id="SM00475"/>
    </source>
</evidence>
<dbReference type="FunFam" id="1.10.150.20:FF:000003">
    <property type="entry name" value="DNA polymerase I"/>
    <property type="match status" value="1"/>
</dbReference>
<evidence type="ECO:0000256" key="4">
    <source>
        <dbReference type="ARBA" id="ARBA00020311"/>
    </source>
</evidence>
<dbReference type="InterPro" id="IPR020046">
    <property type="entry name" value="5-3_exonucl_a-hlix_arch_N"/>
</dbReference>
<dbReference type="AlphaFoldDB" id="A0A839Z6S4"/>
<evidence type="ECO:0000256" key="12">
    <source>
        <dbReference type="ARBA" id="ARBA00022932"/>
    </source>
</evidence>
<comment type="caution">
    <text evidence="22">The sequence shown here is derived from an EMBL/GenBank/DDBJ whole genome shotgun (WGS) entry which is preliminary data.</text>
</comment>
<dbReference type="EC" id="2.7.7.7" evidence="3 16"/>
<dbReference type="CDD" id="cd08637">
    <property type="entry name" value="DNA_pol_A_pol_I_C"/>
    <property type="match status" value="1"/>
</dbReference>
<dbReference type="FunFam" id="1.20.1060.10:FF:000001">
    <property type="entry name" value="DNA polymerase I"/>
    <property type="match status" value="1"/>
</dbReference>
<dbReference type="GO" id="GO:0006261">
    <property type="term" value="P:DNA-templated DNA replication"/>
    <property type="evidence" value="ECO:0007669"/>
    <property type="project" value="UniProtKB-UniRule"/>
</dbReference>
<dbReference type="NCBIfam" id="NF004397">
    <property type="entry name" value="PRK05755.1"/>
    <property type="match status" value="1"/>
</dbReference>
<dbReference type="InterPro" id="IPR012337">
    <property type="entry name" value="RNaseH-like_sf"/>
</dbReference>
<protein>
    <recommendedName>
        <fullName evidence="4 16">DNA polymerase I</fullName>
        <ecNumber evidence="3 16">2.7.7.7</ecNumber>
    </recommendedName>
</protein>
<dbReference type="InterPro" id="IPR002562">
    <property type="entry name" value="3'-5'_exonuclease_dom"/>
</dbReference>
<dbReference type="GO" id="GO:0006302">
    <property type="term" value="P:double-strand break repair"/>
    <property type="evidence" value="ECO:0007669"/>
    <property type="project" value="TreeGrafter"/>
</dbReference>
<dbReference type="FunFam" id="3.40.50.1010:FF:000001">
    <property type="entry name" value="DNA polymerase I"/>
    <property type="match status" value="1"/>
</dbReference>
<evidence type="ECO:0000256" key="17">
    <source>
        <dbReference type="RuleBase" id="RU004460"/>
    </source>
</evidence>
<evidence type="ECO:0000256" key="2">
    <source>
        <dbReference type="ARBA" id="ARBA00011541"/>
    </source>
</evidence>
<keyword evidence="12 17" id="KW-0239">DNA-directed DNA polymerase</keyword>
<comment type="subunit">
    <text evidence="2">Single-chain monomer with multiple functions.</text>
</comment>
<dbReference type="GO" id="GO:0003887">
    <property type="term" value="F:DNA-directed DNA polymerase activity"/>
    <property type="evidence" value="ECO:0007669"/>
    <property type="project" value="UniProtKB-UniRule"/>
</dbReference>
<dbReference type="PANTHER" id="PTHR10133">
    <property type="entry name" value="DNA POLYMERASE I"/>
    <property type="match status" value="1"/>
</dbReference>
<dbReference type="SUPFAM" id="SSF53098">
    <property type="entry name" value="Ribonuclease H-like"/>
    <property type="match status" value="1"/>
</dbReference>
<keyword evidence="9 17" id="KW-0227">DNA damage</keyword>
<dbReference type="InterPro" id="IPR002298">
    <property type="entry name" value="DNA_polymerase_A"/>
</dbReference>
<comment type="function">
    <text evidence="17">In addition to polymerase activity, this DNA polymerase exhibits 3'-5' and 5'-3' exonuclease activity.</text>
</comment>
<evidence type="ECO:0000313" key="23">
    <source>
        <dbReference type="Proteomes" id="UP000533469"/>
    </source>
</evidence>
<dbReference type="InterPro" id="IPR029060">
    <property type="entry name" value="PIN-like_dom_sf"/>
</dbReference>
<keyword evidence="8" id="KW-0540">Nuclease</keyword>
<dbReference type="Gene3D" id="3.30.420.10">
    <property type="entry name" value="Ribonuclease H-like superfamily/Ribonuclease H"/>
    <property type="match status" value="1"/>
</dbReference>
<dbReference type="InterPro" id="IPR019760">
    <property type="entry name" value="DNA-dir_DNA_pol_A_CS"/>
</dbReference>
<evidence type="ECO:0000256" key="1">
    <source>
        <dbReference type="ARBA" id="ARBA00007705"/>
    </source>
</evidence>
<gene>
    <name evidence="17" type="primary">polA</name>
    <name evidence="22" type="ORF">FHS55_001296</name>
</gene>
<dbReference type="InterPro" id="IPR036397">
    <property type="entry name" value="RNaseH_sf"/>
</dbReference>
<dbReference type="Gene3D" id="3.30.70.370">
    <property type="match status" value="1"/>
</dbReference>
<dbReference type="InterPro" id="IPR013520">
    <property type="entry name" value="Ribonucl_H"/>
</dbReference>
<keyword evidence="14 17" id="KW-0234">DNA repair</keyword>
<dbReference type="Pfam" id="PF02739">
    <property type="entry name" value="5_3_exonuc_N"/>
    <property type="match status" value="1"/>
</dbReference>
<evidence type="ECO:0000256" key="15">
    <source>
        <dbReference type="ARBA" id="ARBA00049244"/>
    </source>
</evidence>
<dbReference type="InterPro" id="IPR036279">
    <property type="entry name" value="5-3_exonuclease_C_sf"/>
</dbReference>
<evidence type="ECO:0000256" key="14">
    <source>
        <dbReference type="ARBA" id="ARBA00023204"/>
    </source>
</evidence>
<dbReference type="InterPro" id="IPR018320">
    <property type="entry name" value="DNA_polymerase_1"/>
</dbReference>
<keyword evidence="11 17" id="KW-0269">Exonuclease</keyword>
<keyword evidence="7 17" id="KW-0235">DNA replication</keyword>
<dbReference type="InterPro" id="IPR002421">
    <property type="entry name" value="5-3_exonuclease"/>
</dbReference>
<dbReference type="InterPro" id="IPR020045">
    <property type="entry name" value="DNA_polI_H3TH"/>
</dbReference>
<accession>A0A839Z6S4</accession>
<dbReference type="SMART" id="SM00279">
    <property type="entry name" value="HhH2"/>
    <property type="match status" value="1"/>
</dbReference>
<dbReference type="Gene3D" id="3.40.50.1010">
    <property type="entry name" value="5'-nuclease"/>
    <property type="match status" value="1"/>
</dbReference>
<evidence type="ECO:0000256" key="13">
    <source>
        <dbReference type="ARBA" id="ARBA00023125"/>
    </source>
</evidence>
<dbReference type="SUPFAM" id="SSF56672">
    <property type="entry name" value="DNA/RNA polymerases"/>
    <property type="match status" value="1"/>
</dbReference>
<evidence type="ECO:0000259" key="21">
    <source>
        <dbReference type="SMART" id="SM00482"/>
    </source>
</evidence>
<organism evidence="22 23">
    <name type="scientific">Ancylobacter tetraedralis</name>
    <dbReference type="NCBI Taxonomy" id="217068"/>
    <lineage>
        <taxon>Bacteria</taxon>
        <taxon>Pseudomonadati</taxon>
        <taxon>Pseudomonadota</taxon>
        <taxon>Alphaproteobacteria</taxon>
        <taxon>Hyphomicrobiales</taxon>
        <taxon>Xanthobacteraceae</taxon>
        <taxon>Ancylobacter</taxon>
    </lineage>
</organism>
<reference evidence="22 23" key="1">
    <citation type="submission" date="2020-08" db="EMBL/GenBank/DDBJ databases">
        <title>Genomic Encyclopedia of Type Strains, Phase IV (KMG-IV): sequencing the most valuable type-strain genomes for metagenomic binning, comparative biology and taxonomic classification.</title>
        <authorList>
            <person name="Goeker M."/>
        </authorList>
    </citation>
    <scope>NUCLEOTIDE SEQUENCE [LARGE SCALE GENOMIC DNA]</scope>
    <source>
        <strain evidence="22 23">DSM 5895</strain>
    </source>
</reference>
<dbReference type="Pfam" id="PF00476">
    <property type="entry name" value="DNA_pol_A"/>
    <property type="match status" value="1"/>
</dbReference>
<comment type="catalytic activity">
    <reaction evidence="15 17">
        <text>DNA(n) + a 2'-deoxyribonucleoside 5'-triphosphate = DNA(n+1) + diphosphate</text>
        <dbReference type="Rhea" id="RHEA:22508"/>
        <dbReference type="Rhea" id="RHEA-COMP:17339"/>
        <dbReference type="Rhea" id="RHEA-COMP:17340"/>
        <dbReference type="ChEBI" id="CHEBI:33019"/>
        <dbReference type="ChEBI" id="CHEBI:61560"/>
        <dbReference type="ChEBI" id="CHEBI:173112"/>
        <dbReference type="EC" id="2.7.7.7"/>
    </reaction>
</comment>
<evidence type="ECO:0000256" key="6">
    <source>
        <dbReference type="ARBA" id="ARBA00022695"/>
    </source>
</evidence>
<dbReference type="FunFam" id="1.10.150.20:FF:000002">
    <property type="entry name" value="DNA polymerase I"/>
    <property type="match status" value="1"/>
</dbReference>
<evidence type="ECO:0000259" key="20">
    <source>
        <dbReference type="SMART" id="SM00479"/>
    </source>
</evidence>
<dbReference type="CDD" id="cd09898">
    <property type="entry name" value="H3TH_53EXO"/>
    <property type="match status" value="1"/>
</dbReference>
<dbReference type="InterPro" id="IPR043502">
    <property type="entry name" value="DNA/RNA_pol_sf"/>
</dbReference>
<dbReference type="Pfam" id="PF01367">
    <property type="entry name" value="5_3_exonuc"/>
    <property type="match status" value="1"/>
</dbReference>
<dbReference type="Pfam" id="PF01612">
    <property type="entry name" value="DNA_pol_A_exo1"/>
    <property type="match status" value="1"/>
</dbReference>
<dbReference type="PROSITE" id="PS00447">
    <property type="entry name" value="DNA_POLYMERASE_A"/>
    <property type="match status" value="1"/>
</dbReference>
<dbReference type="SMART" id="SM00479">
    <property type="entry name" value="EXOIII"/>
    <property type="match status" value="1"/>
</dbReference>
<dbReference type="SMR" id="A0A839Z6S4"/>
<feature type="domain" description="DNA-directed DNA polymerase family A palm" evidence="21">
    <location>
        <begin position="739"/>
        <end position="945"/>
    </location>
</feature>
<dbReference type="SMART" id="SM00474">
    <property type="entry name" value="35EXOc"/>
    <property type="match status" value="1"/>
</dbReference>
<evidence type="ECO:0000256" key="16">
    <source>
        <dbReference type="NCBIfam" id="TIGR00593"/>
    </source>
</evidence>
<dbReference type="Gene3D" id="1.10.150.20">
    <property type="entry name" value="5' to 3' exonuclease, C-terminal subdomain"/>
    <property type="match status" value="2"/>
</dbReference>
<dbReference type="SMART" id="SM00475">
    <property type="entry name" value="53EXOc"/>
    <property type="match status" value="1"/>
</dbReference>
<dbReference type="SMART" id="SM00482">
    <property type="entry name" value="POLAc"/>
    <property type="match status" value="1"/>
</dbReference>
<keyword evidence="5 17" id="KW-0808">Transferase</keyword>
<dbReference type="PANTHER" id="PTHR10133:SF27">
    <property type="entry name" value="DNA POLYMERASE NU"/>
    <property type="match status" value="1"/>
</dbReference>
<dbReference type="GO" id="GO:0008409">
    <property type="term" value="F:5'-3' exonuclease activity"/>
    <property type="evidence" value="ECO:0007669"/>
    <property type="project" value="UniProtKB-UniRule"/>
</dbReference>
<dbReference type="PRINTS" id="PR00868">
    <property type="entry name" value="DNAPOLI"/>
</dbReference>
<dbReference type="CDD" id="cd06139">
    <property type="entry name" value="DNA_polA_I_Ecoli_like_exo"/>
    <property type="match status" value="1"/>
</dbReference>
<dbReference type="GO" id="GO:0008408">
    <property type="term" value="F:3'-5' exonuclease activity"/>
    <property type="evidence" value="ECO:0007669"/>
    <property type="project" value="UniProtKB-UniRule"/>
</dbReference>
<feature type="domain" description="3'-5' exonuclease" evidence="18">
    <location>
        <begin position="376"/>
        <end position="570"/>
    </location>
</feature>
<comment type="similarity">
    <text evidence="1 17">Belongs to the DNA polymerase type-A family.</text>
</comment>
<dbReference type="InterPro" id="IPR001098">
    <property type="entry name" value="DNA-dir_DNA_pol_A_palm_dom"/>
</dbReference>
<proteinExistence type="inferred from homology"/>
<dbReference type="Gene3D" id="1.20.1060.10">
    <property type="entry name" value="Taq DNA Polymerase, Chain T, domain 4"/>
    <property type="match status" value="1"/>
</dbReference>
<evidence type="ECO:0000256" key="3">
    <source>
        <dbReference type="ARBA" id="ARBA00012417"/>
    </source>
</evidence>
<evidence type="ECO:0000256" key="8">
    <source>
        <dbReference type="ARBA" id="ARBA00022722"/>
    </source>
</evidence>
<evidence type="ECO:0000313" key="22">
    <source>
        <dbReference type="EMBL" id="MBB3770701.1"/>
    </source>
</evidence>
<dbReference type="InterPro" id="IPR008918">
    <property type="entry name" value="HhH2"/>
</dbReference>
<sequence>MPEHDPLEAGDHVVLIDGSAYIFRAYHALPPLTRSSDKLPVGAVAGFCNMLWKLVRAQGFSPAPTHLAVVFDKSEQTFRKDIYPLYKAQRPDLPEDLRPQFPLIREATRAFDLACVEQSGFEADDLMATYAELAKAKGALVTIISSDKDLMQLVDARVRMYDPMKDKAIGTEEVFEKFGVAPEKVVDVQSLAGDSVDNVPGVPGIGIKTAAQLLAEYGDLDTLLARASEIKQTKRRENLIEFADQARLSRELVTLKRDVALDVPLDDIAVVEPAGGKLIAFLKAMEFTTLTRRVAEAYGIDAAAIDPDPGLKAGGAETALVAAGIDPESHAAAAADNDMAIPGAAPALTPQALTPQALSAARVAQGAATPVDRSTYETVTTLARLNQWIARAVEIGVVAVDTETTGLDPMQADLVGFSLATAPGEACYVPLAHKGGDEGLFSEGLLPGQIPPAEAIAALKPLLEHKGVLKIGQNLKYDWLILKRQGIEVAPYDDTMLLSYVLDAGASPHGMDPLSVRWLGHTPIKYEEVAGKGKSAVTFDRVAIDKASAYAAEDADVTLRLWRVLKPRLVAEGKTTVYEQLERPLVTVLARMEARGIMIDRQLLSRLSGEFAQGMGRLEAEISEMAGESFNPGSPKQLGDILFGKMQIPGGRKTPTGAWSTGADVLEELAEQGHALPRRILDWRQLQKLKSTYTDALPSYVNPETGRVHTSFALAATTTGRLSSSEPNLQNIPVRTEEGRKIRKAFIAAPGHKLISADYSQIELRLLAEIADTPSLRQAFQDGLDIHAMTASEMFGVPIAGMPSEVRRRAKAINFGIIYGISAFGLANQLSIPREEAGAYIKRYFERFPGIRAYMDETRAFAREHGYVETLFGRRCHYPDIAAKNPSIRAFNERAAINARLQGSAADIIRRAMARMDAALARAGLAARMLLQVHDELIFEVPDDEIGATVPVVREVMELAPLPALSLKVPLKVDARAADNWDEAH</sequence>
<evidence type="ECO:0000256" key="5">
    <source>
        <dbReference type="ARBA" id="ARBA00022679"/>
    </source>
</evidence>
<evidence type="ECO:0000256" key="10">
    <source>
        <dbReference type="ARBA" id="ARBA00022801"/>
    </source>
</evidence>
<dbReference type="CDD" id="cd09859">
    <property type="entry name" value="PIN_53EXO"/>
    <property type="match status" value="1"/>
</dbReference>
<keyword evidence="10 17" id="KW-0378">Hydrolase</keyword>
<keyword evidence="6 17" id="KW-0548">Nucleotidyltransferase</keyword>
<dbReference type="Proteomes" id="UP000533469">
    <property type="component" value="Unassembled WGS sequence"/>
</dbReference>
<dbReference type="SUPFAM" id="SSF88723">
    <property type="entry name" value="PIN domain-like"/>
    <property type="match status" value="1"/>
</dbReference>
<dbReference type="NCBIfam" id="TIGR00593">
    <property type="entry name" value="pola"/>
    <property type="match status" value="1"/>
</dbReference>
<name>A0A839Z6S4_9HYPH</name>
<dbReference type="EMBL" id="JACICD010000002">
    <property type="protein sequence ID" value="MBB3770701.1"/>
    <property type="molecule type" value="Genomic_DNA"/>
</dbReference>
<dbReference type="FunFam" id="3.30.420.10:FF:000026">
    <property type="entry name" value="DNA polymerase I"/>
    <property type="match status" value="1"/>
</dbReference>
<evidence type="ECO:0000256" key="7">
    <source>
        <dbReference type="ARBA" id="ARBA00022705"/>
    </source>
</evidence>
<evidence type="ECO:0000256" key="9">
    <source>
        <dbReference type="ARBA" id="ARBA00022763"/>
    </source>
</evidence>
<evidence type="ECO:0000259" key="18">
    <source>
        <dbReference type="SMART" id="SM00474"/>
    </source>
</evidence>
<evidence type="ECO:0000256" key="11">
    <source>
        <dbReference type="ARBA" id="ARBA00022839"/>
    </source>
</evidence>
<dbReference type="SUPFAM" id="SSF47807">
    <property type="entry name" value="5' to 3' exonuclease, C-terminal subdomain"/>
    <property type="match status" value="1"/>
</dbReference>
<dbReference type="GO" id="GO:0003677">
    <property type="term" value="F:DNA binding"/>
    <property type="evidence" value="ECO:0007669"/>
    <property type="project" value="UniProtKB-UniRule"/>
</dbReference>
<feature type="domain" description="5'-3' exonuclease" evidence="19">
    <location>
        <begin position="11"/>
        <end position="271"/>
    </location>
</feature>